<protein>
    <submittedName>
        <fullName evidence="1">Uncharacterized protein</fullName>
    </submittedName>
</protein>
<evidence type="ECO:0000313" key="1">
    <source>
        <dbReference type="EMBL" id="EDU60297.1"/>
    </source>
</evidence>
<comment type="caution">
    <text evidence="1">The sequence shown here is derived from an EMBL/GenBank/DDBJ whole genome shotgun (WGS) entry which is preliminary data.</text>
</comment>
<organism evidence="1 2">
    <name type="scientific">Providencia stuartii ATCC 25827</name>
    <dbReference type="NCBI Taxonomy" id="471874"/>
    <lineage>
        <taxon>Bacteria</taxon>
        <taxon>Pseudomonadati</taxon>
        <taxon>Pseudomonadota</taxon>
        <taxon>Gammaproteobacteria</taxon>
        <taxon>Enterobacterales</taxon>
        <taxon>Morganellaceae</taxon>
        <taxon>Providencia</taxon>
    </lineage>
</organism>
<reference evidence="2" key="1">
    <citation type="submission" date="2008-04" db="EMBL/GenBank/DDBJ databases">
        <title>Draft genome sequence of Providencia stuartii (ATCC 25827).</title>
        <authorList>
            <person name="Sudarsanam P."/>
            <person name="Ley R."/>
            <person name="Guruge J."/>
            <person name="Turnbaugh P.J."/>
            <person name="Mahowald M."/>
            <person name="Liep D."/>
            <person name="Gordon J."/>
        </authorList>
    </citation>
    <scope>NUCLEOTIDE SEQUENCE [LARGE SCALE GENOMIC DNA]</scope>
    <source>
        <strain evidence="2">ATCC 25827</strain>
    </source>
</reference>
<gene>
    <name evidence="1" type="ORF">PROSTU_03503</name>
</gene>
<name>A0AA86Z1D8_PROST</name>
<sequence>MFPMQSKKKQKTQKLKQKKAKAYYVKVNLVFNAKQNRKALSNLIII</sequence>
<proteinExistence type="predicted"/>
<dbReference type="EMBL" id="ABJD02000101">
    <property type="protein sequence ID" value="EDU60297.1"/>
    <property type="molecule type" value="Genomic_DNA"/>
</dbReference>
<accession>A0AA86Z1D8</accession>
<reference evidence="1 2" key="3">
    <citation type="submission" date="2008-05" db="EMBL/GenBank/DDBJ databases">
        <authorList>
            <person name="Fulton L."/>
            <person name="Clifton S."/>
            <person name="Fulton B."/>
            <person name="Xu J."/>
            <person name="Minx P."/>
            <person name="Pepin K.H."/>
            <person name="Johnson M."/>
            <person name="Thiruvilangam P."/>
            <person name="Bhonagiri V."/>
            <person name="Nash W.E."/>
            <person name="Mardis E.R."/>
            <person name="Wilson R.K."/>
        </authorList>
    </citation>
    <scope>NUCLEOTIDE SEQUENCE [LARGE SCALE GENOMIC DNA]</scope>
    <source>
        <strain evidence="1 2">ATCC 25827</strain>
    </source>
</reference>
<reference evidence="2" key="2">
    <citation type="submission" date="2008-04" db="EMBL/GenBank/DDBJ databases">
        <title>Draft genome sequence of Providencia stuartii(ATCC 25827).</title>
        <authorList>
            <person name="Sudarsanam P."/>
            <person name="Ley R."/>
            <person name="Guruge J."/>
            <person name="Turnbaugh P.J."/>
            <person name="Mahowald M."/>
            <person name="Liep D."/>
            <person name="Gordon J."/>
        </authorList>
    </citation>
    <scope>NUCLEOTIDE SEQUENCE [LARGE SCALE GENOMIC DNA]</scope>
    <source>
        <strain evidence="2">ATCC 25827</strain>
    </source>
</reference>
<dbReference type="Proteomes" id="UP000004506">
    <property type="component" value="Unassembled WGS sequence"/>
</dbReference>
<evidence type="ECO:0000313" key="2">
    <source>
        <dbReference type="Proteomes" id="UP000004506"/>
    </source>
</evidence>
<dbReference type="AlphaFoldDB" id="A0AA86Z1D8"/>